<accession>A0AAU9I0U9</accession>
<evidence type="ECO:0000313" key="2">
    <source>
        <dbReference type="Proteomes" id="UP000835242"/>
    </source>
</evidence>
<reference evidence="1 2" key="1">
    <citation type="submission" date="2021-02" db="EMBL/GenBank/DDBJ databases">
        <authorList>
            <person name="Pothier F. J."/>
        </authorList>
    </citation>
    <scope>NUCLEOTIDE SEQUENCE [LARGE SCALE GENOMIC DNA]</scope>
    <source>
        <strain evidence="1 2">1314c</strain>
    </source>
</reference>
<organism evidence="1 2">
    <name type="scientific">Xanthomonas arboricola</name>
    <dbReference type="NCBI Taxonomy" id="56448"/>
    <lineage>
        <taxon>Bacteria</taxon>
        <taxon>Pseudomonadati</taxon>
        <taxon>Pseudomonadota</taxon>
        <taxon>Gammaproteobacteria</taxon>
        <taxon>Lysobacterales</taxon>
        <taxon>Lysobacteraceae</taxon>
        <taxon>Xanthomonas</taxon>
    </lineage>
</organism>
<dbReference type="EMBL" id="HG992337">
    <property type="protein sequence ID" value="CAE6827566.1"/>
    <property type="molecule type" value="Genomic_DNA"/>
</dbReference>
<evidence type="ECO:0000313" key="1">
    <source>
        <dbReference type="EMBL" id="CAE6827566.1"/>
    </source>
</evidence>
<dbReference type="EMBL" id="HG992337">
    <property type="protein sequence ID" value="CAE6827532.1"/>
    <property type="molecule type" value="Genomic_DNA"/>
</dbReference>
<sequence>MFYNTQQAPASVARQIGHHIDLIANAFECSHAWLNQMARLVSTGKAIHALPFADNKAAIAAVDPLCTQVRP</sequence>
<dbReference type="RefSeq" id="WP_167706755.1">
    <property type="nucleotide sequence ID" value="NZ_HG992337.1"/>
</dbReference>
<dbReference type="AlphaFoldDB" id="A0AAU9I0U9"/>
<protein>
    <submittedName>
        <fullName evidence="1">Uncharacterized protein</fullName>
    </submittedName>
</protein>
<name>A0AAU9I0U9_9XANT</name>
<dbReference type="Proteomes" id="UP000835242">
    <property type="component" value="Chromosome"/>
</dbReference>
<gene>
    <name evidence="1" type="ORF">XA1314C_34950</name>
</gene>
<proteinExistence type="predicted"/>